<dbReference type="Proteomes" id="UP000799424">
    <property type="component" value="Unassembled WGS sequence"/>
</dbReference>
<feature type="region of interest" description="Disordered" evidence="1">
    <location>
        <begin position="233"/>
        <end position="256"/>
    </location>
</feature>
<dbReference type="AlphaFoldDB" id="A0A6A7AH46"/>
<dbReference type="OrthoDB" id="3674086at2759"/>
<feature type="region of interest" description="Disordered" evidence="1">
    <location>
        <begin position="382"/>
        <end position="405"/>
    </location>
</feature>
<evidence type="ECO:0000313" key="3">
    <source>
        <dbReference type="Proteomes" id="UP000799424"/>
    </source>
</evidence>
<feature type="region of interest" description="Disordered" evidence="1">
    <location>
        <begin position="91"/>
        <end position="119"/>
    </location>
</feature>
<reference evidence="2" key="1">
    <citation type="journal article" date="2020" name="Stud. Mycol.">
        <title>101 Dothideomycetes genomes: a test case for predicting lifestyles and emergence of pathogens.</title>
        <authorList>
            <person name="Haridas S."/>
            <person name="Albert R."/>
            <person name="Binder M."/>
            <person name="Bloem J."/>
            <person name="Labutti K."/>
            <person name="Salamov A."/>
            <person name="Andreopoulos B."/>
            <person name="Baker S."/>
            <person name="Barry K."/>
            <person name="Bills G."/>
            <person name="Bluhm B."/>
            <person name="Cannon C."/>
            <person name="Castanera R."/>
            <person name="Culley D."/>
            <person name="Daum C."/>
            <person name="Ezra D."/>
            <person name="Gonzalez J."/>
            <person name="Henrissat B."/>
            <person name="Kuo A."/>
            <person name="Liang C."/>
            <person name="Lipzen A."/>
            <person name="Lutzoni F."/>
            <person name="Magnuson J."/>
            <person name="Mondo S."/>
            <person name="Nolan M."/>
            <person name="Ohm R."/>
            <person name="Pangilinan J."/>
            <person name="Park H.-J."/>
            <person name="Ramirez L."/>
            <person name="Alfaro M."/>
            <person name="Sun H."/>
            <person name="Tritt A."/>
            <person name="Yoshinaga Y."/>
            <person name="Zwiers L.-H."/>
            <person name="Turgeon B."/>
            <person name="Goodwin S."/>
            <person name="Spatafora J."/>
            <person name="Crous P."/>
            <person name="Grigoriev I."/>
        </authorList>
    </citation>
    <scope>NUCLEOTIDE SEQUENCE</scope>
    <source>
        <strain evidence="2">CBS 113818</strain>
    </source>
</reference>
<sequence length="688" mass="77816">MTVSKTKTYQYVMTEDECQLFNLLRRCESESIDLIAPKDHPRLSQPFNLSLDVDGRRLRRYVVDAHQVVQETASKAAEYLREVLSDDFIVDEPNPSIETGGIDHHPSNGGPNNSDDRDSVLGTQTVIKEPDNEQNSPKDLPWQTFRERYVPPSVNVTFHIDDLNVDLESDLRKRFPGVDFTRSPTRQLDPEQDAVDSSRQPKGVKSMAIELDEEDVAYNPAVERQIRKQYPWATFHTKASPNSSKKRRPPLSGQDATYSQKFDAVKHLCDFAELASEPPTTQEFELYNSQVHEEWDTLEFRQKVDIAHARAIQSHYGKVVDGGGCGHCIQEGYKCKAYAPELHQVSTMDLGYSCQNCRLKGTICDLSPVGSDPKVLRLDTKESTITRPRDAATTPSRTAANKRSLASRMSISENDLAETPSSPSITSPILQFAERIGIHVNHQVGRVIHAMYLHLRQHREIRPYGARTSNLEHYYSNLVTLYILAFKQGEFDLAYIVLLRFQNTNYSRTGALPGVELAVRAFEYLPQDSGLCQWLAVLYSFLWGTQNEGEYDQFTTYHSNLDTLALSKLMYAVAYVRDPFTEGHDFAVLLRWCSVHDHAEGSEEQRLCERSQLGLKMDLETATKTEKARILADAQRTVEEYGGEAGFNGRIEVLSQSSPVHKGKRKAEISPARSFRKIKRGGGYGQGR</sequence>
<accession>A0A6A7AH46</accession>
<name>A0A6A7AH46_9PLEO</name>
<proteinExistence type="predicted"/>
<protein>
    <submittedName>
        <fullName evidence="2">Uncharacterized protein</fullName>
    </submittedName>
</protein>
<organism evidence="2 3">
    <name type="scientific">Ophiobolus disseminans</name>
    <dbReference type="NCBI Taxonomy" id="1469910"/>
    <lineage>
        <taxon>Eukaryota</taxon>
        <taxon>Fungi</taxon>
        <taxon>Dikarya</taxon>
        <taxon>Ascomycota</taxon>
        <taxon>Pezizomycotina</taxon>
        <taxon>Dothideomycetes</taxon>
        <taxon>Pleosporomycetidae</taxon>
        <taxon>Pleosporales</taxon>
        <taxon>Pleosporineae</taxon>
        <taxon>Phaeosphaeriaceae</taxon>
        <taxon>Ophiobolus</taxon>
    </lineage>
</organism>
<gene>
    <name evidence="2" type="ORF">CC86DRAFT_341125</name>
</gene>
<evidence type="ECO:0000256" key="1">
    <source>
        <dbReference type="SAM" id="MobiDB-lite"/>
    </source>
</evidence>
<feature type="region of interest" description="Disordered" evidence="1">
    <location>
        <begin position="125"/>
        <end position="144"/>
    </location>
</feature>
<evidence type="ECO:0000313" key="2">
    <source>
        <dbReference type="EMBL" id="KAF2832536.1"/>
    </source>
</evidence>
<keyword evidence="3" id="KW-1185">Reference proteome</keyword>
<dbReference type="EMBL" id="MU006217">
    <property type="protein sequence ID" value="KAF2832536.1"/>
    <property type="molecule type" value="Genomic_DNA"/>
</dbReference>
<feature type="region of interest" description="Disordered" evidence="1">
    <location>
        <begin position="182"/>
        <end position="203"/>
    </location>
</feature>